<evidence type="ECO:0000313" key="2">
    <source>
        <dbReference type="EMBL" id="TCP50742.1"/>
    </source>
</evidence>
<sequence>MAVTLTPTAATWLRASGDLARIEAATGLPVRSQARLPIQVSPHPPIDCFAVAPASANTVAKLAVGIADNQALTSVSEAIGSGDPPIVVFPRINTAHAQHPAWPGHVATLRGAGVRVLIGEDIWPLPQPRAIPSHDVAWSRIIDAIVSTRQARQ</sequence>
<dbReference type="GO" id="GO:0004633">
    <property type="term" value="F:phosphopantothenoylcysteine decarboxylase activity"/>
    <property type="evidence" value="ECO:0007669"/>
    <property type="project" value="TreeGrafter"/>
</dbReference>
<dbReference type="InterPro" id="IPR003382">
    <property type="entry name" value="Flavoprotein"/>
</dbReference>
<dbReference type="GO" id="GO:0015937">
    <property type="term" value="P:coenzyme A biosynthetic process"/>
    <property type="evidence" value="ECO:0007669"/>
    <property type="project" value="TreeGrafter"/>
</dbReference>
<gene>
    <name evidence="2" type="ORF">EV191_1072</name>
</gene>
<name>A0A4R2QMG7_9PSEU</name>
<dbReference type="Pfam" id="PF02441">
    <property type="entry name" value="Flavoprotein"/>
    <property type="match status" value="1"/>
</dbReference>
<accession>A0A4R2QMG7</accession>
<dbReference type="SUPFAM" id="SSF52507">
    <property type="entry name" value="Homo-oligomeric flavin-containing Cys decarboxylases, HFCD"/>
    <property type="match status" value="1"/>
</dbReference>
<dbReference type="GO" id="GO:0010181">
    <property type="term" value="F:FMN binding"/>
    <property type="evidence" value="ECO:0007669"/>
    <property type="project" value="TreeGrafter"/>
</dbReference>
<dbReference type="GO" id="GO:0071513">
    <property type="term" value="C:phosphopantothenoylcysteine decarboxylase complex"/>
    <property type="evidence" value="ECO:0007669"/>
    <property type="project" value="TreeGrafter"/>
</dbReference>
<organism evidence="2 3">
    <name type="scientific">Tamaricihabitans halophyticus</name>
    <dbReference type="NCBI Taxonomy" id="1262583"/>
    <lineage>
        <taxon>Bacteria</taxon>
        <taxon>Bacillati</taxon>
        <taxon>Actinomycetota</taxon>
        <taxon>Actinomycetes</taxon>
        <taxon>Pseudonocardiales</taxon>
        <taxon>Pseudonocardiaceae</taxon>
        <taxon>Tamaricihabitans</taxon>
    </lineage>
</organism>
<dbReference type="PANTHER" id="PTHR14359">
    <property type="entry name" value="HOMO-OLIGOMERIC FLAVIN CONTAINING CYS DECARBOXYLASE FAMILY"/>
    <property type="match status" value="1"/>
</dbReference>
<dbReference type="InterPro" id="IPR036551">
    <property type="entry name" value="Flavin_trans-like"/>
</dbReference>
<feature type="domain" description="Flavoprotein" evidence="1">
    <location>
        <begin position="3"/>
        <end position="105"/>
    </location>
</feature>
<dbReference type="EMBL" id="SLXQ01000007">
    <property type="protein sequence ID" value="TCP50742.1"/>
    <property type="molecule type" value="Genomic_DNA"/>
</dbReference>
<evidence type="ECO:0000313" key="3">
    <source>
        <dbReference type="Proteomes" id="UP000294911"/>
    </source>
</evidence>
<dbReference type="AlphaFoldDB" id="A0A4R2QMG7"/>
<dbReference type="Proteomes" id="UP000294911">
    <property type="component" value="Unassembled WGS sequence"/>
</dbReference>
<evidence type="ECO:0000259" key="1">
    <source>
        <dbReference type="Pfam" id="PF02441"/>
    </source>
</evidence>
<comment type="caution">
    <text evidence="2">The sequence shown here is derived from an EMBL/GenBank/DDBJ whole genome shotgun (WGS) entry which is preliminary data.</text>
</comment>
<protein>
    <submittedName>
        <fullName evidence="2">Flavoprotein</fullName>
    </submittedName>
</protein>
<proteinExistence type="predicted"/>
<dbReference type="PANTHER" id="PTHR14359:SF6">
    <property type="entry name" value="PHOSPHOPANTOTHENOYLCYSTEINE DECARBOXYLASE"/>
    <property type="match status" value="1"/>
</dbReference>
<reference evidence="2 3" key="1">
    <citation type="submission" date="2019-03" db="EMBL/GenBank/DDBJ databases">
        <title>Genomic Encyclopedia of Type Strains, Phase IV (KMG-IV): sequencing the most valuable type-strain genomes for metagenomic binning, comparative biology and taxonomic classification.</title>
        <authorList>
            <person name="Goeker M."/>
        </authorList>
    </citation>
    <scope>NUCLEOTIDE SEQUENCE [LARGE SCALE GENOMIC DNA]</scope>
    <source>
        <strain evidence="2 3">DSM 45765</strain>
    </source>
</reference>
<dbReference type="Gene3D" id="3.40.50.1950">
    <property type="entry name" value="Flavin prenyltransferase-like"/>
    <property type="match status" value="1"/>
</dbReference>
<keyword evidence="3" id="KW-1185">Reference proteome</keyword>